<reference evidence="4" key="1">
    <citation type="submission" date="2023-08" db="EMBL/GenBank/DDBJ databases">
        <authorList>
            <person name="Chen Y."/>
            <person name="Shah S."/>
            <person name="Dougan E. K."/>
            <person name="Thang M."/>
            <person name="Chan C."/>
        </authorList>
    </citation>
    <scope>NUCLEOTIDE SEQUENCE</scope>
</reference>
<feature type="zinc finger region" description="C3H1-type" evidence="1">
    <location>
        <begin position="232"/>
        <end position="255"/>
    </location>
</feature>
<organism evidence="4 5">
    <name type="scientific">Effrenium voratum</name>
    <dbReference type="NCBI Taxonomy" id="2562239"/>
    <lineage>
        <taxon>Eukaryota</taxon>
        <taxon>Sar</taxon>
        <taxon>Alveolata</taxon>
        <taxon>Dinophyceae</taxon>
        <taxon>Suessiales</taxon>
        <taxon>Symbiodiniaceae</taxon>
        <taxon>Effrenium</taxon>
    </lineage>
</organism>
<comment type="caution">
    <text evidence="4">The sequence shown here is derived from an EMBL/GenBank/DDBJ whole genome shotgun (WGS) entry which is preliminary data.</text>
</comment>
<dbReference type="InterPro" id="IPR000571">
    <property type="entry name" value="Znf_CCCH"/>
</dbReference>
<gene>
    <name evidence="4" type="ORF">EVOR1521_LOCUS3418</name>
</gene>
<name>A0AA36HQV8_9DINO</name>
<dbReference type="GO" id="GO:0008270">
    <property type="term" value="F:zinc ion binding"/>
    <property type="evidence" value="ECO:0007669"/>
    <property type="project" value="UniProtKB-KW"/>
</dbReference>
<evidence type="ECO:0000313" key="5">
    <source>
        <dbReference type="Proteomes" id="UP001178507"/>
    </source>
</evidence>
<dbReference type="AlphaFoldDB" id="A0AA36HQV8"/>
<keyword evidence="1" id="KW-0479">Metal-binding</keyword>
<feature type="region of interest" description="Disordered" evidence="2">
    <location>
        <begin position="191"/>
        <end position="225"/>
    </location>
</feature>
<keyword evidence="1" id="KW-0862">Zinc</keyword>
<evidence type="ECO:0000259" key="3">
    <source>
        <dbReference type="PROSITE" id="PS50103"/>
    </source>
</evidence>
<feature type="domain" description="C3H1-type" evidence="3">
    <location>
        <begin position="232"/>
        <end position="255"/>
    </location>
</feature>
<feature type="compositionally biased region" description="Polar residues" evidence="2">
    <location>
        <begin position="324"/>
        <end position="335"/>
    </location>
</feature>
<evidence type="ECO:0000256" key="1">
    <source>
        <dbReference type="PROSITE-ProRule" id="PRU00723"/>
    </source>
</evidence>
<evidence type="ECO:0000313" key="4">
    <source>
        <dbReference type="EMBL" id="CAJ1373661.1"/>
    </source>
</evidence>
<dbReference type="Proteomes" id="UP001178507">
    <property type="component" value="Unassembled WGS sequence"/>
</dbReference>
<feature type="region of interest" description="Disordered" evidence="2">
    <location>
        <begin position="271"/>
        <end position="338"/>
    </location>
</feature>
<accession>A0AA36HQV8</accession>
<feature type="compositionally biased region" description="Polar residues" evidence="2">
    <location>
        <begin position="215"/>
        <end position="225"/>
    </location>
</feature>
<keyword evidence="1" id="KW-0863">Zinc-finger</keyword>
<keyword evidence="5" id="KW-1185">Reference proteome</keyword>
<sequence>MARWRANWWPATQTASATARRVARGHGAQVAKAKQTHEQLQEGGQRIFETMMAGRPKEQGAVQSMMPVEESCPANWYVPSPQMPQIPQPQLTDYWCQMGHMDMGMNQMNPGMSQIAYAQDWAWPMPSPEPEPEFNAAVMMPALAGMSGAEVAALLANAAKDLVYEVEESDEEEQVFQLVVKQTFLEYIPTARPPGFRAPRARSAPSRRRAQPDANSETSIGSSLHRSGLCKPCAWFWKQGGCANGTQCRHCHTCPDGEIHRRKRLNRELARRERQKFQTEGSKTLPSEGRAPGHSQEDARRLRKFQTEGGAPADLGMPGALESPQANASPSSGSSARVPACFADSMRVALATGQLEGKTPGKHINYAEF</sequence>
<protein>
    <recommendedName>
        <fullName evidence="3">C3H1-type domain-containing protein</fullName>
    </recommendedName>
</protein>
<dbReference type="PROSITE" id="PS50103">
    <property type="entry name" value="ZF_C3H1"/>
    <property type="match status" value="1"/>
</dbReference>
<feature type="compositionally biased region" description="Low complexity" evidence="2">
    <location>
        <begin position="191"/>
        <end position="204"/>
    </location>
</feature>
<evidence type="ECO:0000256" key="2">
    <source>
        <dbReference type="SAM" id="MobiDB-lite"/>
    </source>
</evidence>
<proteinExistence type="predicted"/>
<dbReference type="EMBL" id="CAUJNA010000207">
    <property type="protein sequence ID" value="CAJ1373661.1"/>
    <property type="molecule type" value="Genomic_DNA"/>
</dbReference>